<sequence>MCIKNEIISENSKNWPKTEFLTNGYSNDIKEETNYDLNSNEENICIEDEILDENGQFLSKDEVWKSHTAKEENSPAHMNIQRYLKQTTLKIIKILKCDCVIKAPYLERLLKISENLYI</sequence>
<evidence type="ECO:0000313" key="1">
    <source>
        <dbReference type="EMBL" id="KAK9884125.1"/>
    </source>
</evidence>
<name>A0AAW1UNL5_9CUCU</name>
<protein>
    <submittedName>
        <fullName evidence="1">Uncharacterized protein</fullName>
    </submittedName>
</protein>
<keyword evidence="2" id="KW-1185">Reference proteome</keyword>
<gene>
    <name evidence="1" type="ORF">WA026_005078</name>
</gene>
<evidence type="ECO:0000313" key="2">
    <source>
        <dbReference type="Proteomes" id="UP001431783"/>
    </source>
</evidence>
<organism evidence="1 2">
    <name type="scientific">Henosepilachna vigintioctopunctata</name>
    <dbReference type="NCBI Taxonomy" id="420089"/>
    <lineage>
        <taxon>Eukaryota</taxon>
        <taxon>Metazoa</taxon>
        <taxon>Ecdysozoa</taxon>
        <taxon>Arthropoda</taxon>
        <taxon>Hexapoda</taxon>
        <taxon>Insecta</taxon>
        <taxon>Pterygota</taxon>
        <taxon>Neoptera</taxon>
        <taxon>Endopterygota</taxon>
        <taxon>Coleoptera</taxon>
        <taxon>Polyphaga</taxon>
        <taxon>Cucujiformia</taxon>
        <taxon>Coccinelloidea</taxon>
        <taxon>Coccinellidae</taxon>
        <taxon>Epilachninae</taxon>
        <taxon>Epilachnini</taxon>
        <taxon>Henosepilachna</taxon>
    </lineage>
</organism>
<reference evidence="1 2" key="1">
    <citation type="submission" date="2023-03" db="EMBL/GenBank/DDBJ databases">
        <title>Genome insight into feeding habits of ladybird beetles.</title>
        <authorList>
            <person name="Li H.-S."/>
            <person name="Huang Y.-H."/>
            <person name="Pang H."/>
        </authorList>
    </citation>
    <scope>NUCLEOTIDE SEQUENCE [LARGE SCALE GENOMIC DNA]</scope>
    <source>
        <strain evidence="1">SYSU_2023b</strain>
        <tissue evidence="1">Whole body</tissue>
    </source>
</reference>
<dbReference type="EMBL" id="JARQZJ010000092">
    <property type="protein sequence ID" value="KAK9884125.1"/>
    <property type="molecule type" value="Genomic_DNA"/>
</dbReference>
<proteinExistence type="predicted"/>
<dbReference type="Proteomes" id="UP001431783">
    <property type="component" value="Unassembled WGS sequence"/>
</dbReference>
<accession>A0AAW1UNL5</accession>
<dbReference type="AlphaFoldDB" id="A0AAW1UNL5"/>
<comment type="caution">
    <text evidence="1">The sequence shown here is derived from an EMBL/GenBank/DDBJ whole genome shotgun (WGS) entry which is preliminary data.</text>
</comment>